<keyword evidence="1" id="KW-0812">Transmembrane</keyword>
<evidence type="ECO:0000313" key="2">
    <source>
        <dbReference type="EMBL" id="MDQ2089287.1"/>
    </source>
</evidence>
<feature type="transmembrane region" description="Helical" evidence="1">
    <location>
        <begin position="73"/>
        <end position="90"/>
    </location>
</feature>
<evidence type="ECO:0000256" key="1">
    <source>
        <dbReference type="SAM" id="Phobius"/>
    </source>
</evidence>
<sequence length="171" mass="18939">MPRIFWFLLAGMMAVWLAMNLWTVPTIEEISGGLRIFDMRFTGYSFDEAQAFLAALGEEGAATYLGLQLWLDWIFPVLLGAVLFLGYRWLYPGWPGVVIGAVSLFYVATDIYENIAVAAMLRAGAEGLTPEMVVTANRWTTLKWGMAVVGLVMLIVGIVMRLRARRAAAAP</sequence>
<comment type="caution">
    <text evidence="2">The sequence shown here is derived from an EMBL/GenBank/DDBJ whole genome shotgun (WGS) entry which is preliminary data.</text>
</comment>
<dbReference type="Proteomes" id="UP001226762">
    <property type="component" value="Unassembled WGS sequence"/>
</dbReference>
<dbReference type="RefSeq" id="WP_306734535.1">
    <property type="nucleotide sequence ID" value="NZ_JANHAX010000001.1"/>
</dbReference>
<organism evidence="2 3">
    <name type="scientific">Marimonas arenosa</name>
    <dbReference type="NCBI Taxonomy" id="1795305"/>
    <lineage>
        <taxon>Bacteria</taxon>
        <taxon>Pseudomonadati</taxon>
        <taxon>Pseudomonadota</taxon>
        <taxon>Alphaproteobacteria</taxon>
        <taxon>Rhodobacterales</taxon>
        <taxon>Paracoccaceae</taxon>
        <taxon>Marimonas</taxon>
    </lineage>
</organism>
<reference evidence="2" key="1">
    <citation type="submission" date="2022-07" db="EMBL/GenBank/DDBJ databases">
        <authorList>
            <person name="Otstavnykh N."/>
            <person name="Isaeva M."/>
            <person name="Bystritskaya E."/>
        </authorList>
    </citation>
    <scope>NUCLEOTIDE SEQUENCE</scope>
    <source>
        <strain evidence="2">KCTC 52189</strain>
    </source>
</reference>
<keyword evidence="3" id="KW-1185">Reference proteome</keyword>
<gene>
    <name evidence="2" type="ORF">NO357_05160</name>
</gene>
<dbReference type="AlphaFoldDB" id="A0AAE4B3I6"/>
<dbReference type="EMBL" id="JANHAX010000001">
    <property type="protein sequence ID" value="MDQ2089287.1"/>
    <property type="molecule type" value="Genomic_DNA"/>
</dbReference>
<name>A0AAE4B3I6_9RHOB</name>
<feature type="transmembrane region" description="Helical" evidence="1">
    <location>
        <begin position="97"/>
        <end position="121"/>
    </location>
</feature>
<keyword evidence="1" id="KW-0472">Membrane</keyword>
<protein>
    <submittedName>
        <fullName evidence="2">Uncharacterized protein</fullName>
    </submittedName>
</protein>
<keyword evidence="1" id="KW-1133">Transmembrane helix</keyword>
<evidence type="ECO:0000313" key="3">
    <source>
        <dbReference type="Proteomes" id="UP001226762"/>
    </source>
</evidence>
<accession>A0AAE4B3I6</accession>
<proteinExistence type="predicted"/>
<reference evidence="2" key="2">
    <citation type="submission" date="2023-02" db="EMBL/GenBank/DDBJ databases">
        <title>'Rhodoalgimonas zhirmunskyi' gen. nov., isolated from a red alga.</title>
        <authorList>
            <person name="Nedashkovskaya O.I."/>
            <person name="Otstavnykh N.Y."/>
            <person name="Bystritskaya E.P."/>
            <person name="Balabanova L.A."/>
            <person name="Isaeva M.P."/>
        </authorList>
    </citation>
    <scope>NUCLEOTIDE SEQUENCE</scope>
    <source>
        <strain evidence="2">KCTC 52189</strain>
    </source>
</reference>
<feature type="transmembrane region" description="Helical" evidence="1">
    <location>
        <begin position="141"/>
        <end position="162"/>
    </location>
</feature>